<feature type="coiled-coil region" evidence="1">
    <location>
        <begin position="135"/>
        <end position="162"/>
    </location>
</feature>
<sequence length="171" mass="18860">MTKLSASPLAIYLNDHLAGAAGGVELLRRAARAGRDESAARQLRRLADEVAEDRASLMRVMRDLGVAPSRSRLLLGRLGEKAGRLKTNGHLLSRSPLSNVLELEAMRLGVEGKACCWRTLRILAGTDRRLDPEALDRLLRRAEEQTARLEELREEAAAATFRPDGPEEERG</sequence>
<evidence type="ECO:0000256" key="1">
    <source>
        <dbReference type="SAM" id="Coils"/>
    </source>
</evidence>
<dbReference type="GeneID" id="95071023"/>
<dbReference type="EMBL" id="UHID01000007">
    <property type="protein sequence ID" value="SUP60560.1"/>
    <property type="molecule type" value="Genomic_DNA"/>
</dbReference>
<dbReference type="RefSeq" id="WP_100453999.1">
    <property type="nucleotide sequence ID" value="NZ_UHID01000007.1"/>
</dbReference>
<evidence type="ECO:0000313" key="3">
    <source>
        <dbReference type="Proteomes" id="UP000254150"/>
    </source>
</evidence>
<organism evidence="2 3">
    <name type="scientific">Streptomyces griseus</name>
    <dbReference type="NCBI Taxonomy" id="1911"/>
    <lineage>
        <taxon>Bacteria</taxon>
        <taxon>Bacillati</taxon>
        <taxon>Actinomycetota</taxon>
        <taxon>Actinomycetes</taxon>
        <taxon>Kitasatosporales</taxon>
        <taxon>Streptomycetaceae</taxon>
        <taxon>Streptomyces</taxon>
    </lineage>
</organism>
<gene>
    <name evidence="2" type="ORF">NCTC7807_04631</name>
</gene>
<keyword evidence="1" id="KW-0175">Coiled coil</keyword>
<evidence type="ECO:0000313" key="2">
    <source>
        <dbReference type="EMBL" id="SUP60560.1"/>
    </source>
</evidence>
<dbReference type="AlphaFoldDB" id="A0A380P5T1"/>
<name>A0A380P5T1_STRGR</name>
<dbReference type="Proteomes" id="UP000254150">
    <property type="component" value="Unassembled WGS sequence"/>
</dbReference>
<evidence type="ECO:0008006" key="4">
    <source>
        <dbReference type="Google" id="ProtNLM"/>
    </source>
</evidence>
<protein>
    <recommendedName>
        <fullName evidence="4">DUF892 family protein</fullName>
    </recommendedName>
</protein>
<proteinExistence type="predicted"/>
<reference evidence="2 3" key="1">
    <citation type="submission" date="2018-06" db="EMBL/GenBank/DDBJ databases">
        <authorList>
            <consortium name="Pathogen Informatics"/>
            <person name="Doyle S."/>
        </authorList>
    </citation>
    <scope>NUCLEOTIDE SEQUENCE [LARGE SCALE GENOMIC DNA]</scope>
    <source>
        <strain evidence="2 3">NCTC7807</strain>
    </source>
</reference>
<accession>A0A380P5T1</accession>